<dbReference type="PROSITE" id="PS01031">
    <property type="entry name" value="SHSP"/>
    <property type="match status" value="1"/>
</dbReference>
<sequence>MARMLSPFQEVDRFFSDMTRTPASVGMPMDLYRTGDNFYAEIDLPGVDPASIDVDVEDRTLTIRAERAAGQHQEERSWLTRERPTGAFARQLTLGSRVALERIEADYADGVLRLTIPMAEEAKPRKISVAHTDRGLEAGADGTVEVDKPETATA</sequence>
<evidence type="ECO:0000256" key="3">
    <source>
        <dbReference type="SAM" id="MobiDB-lite"/>
    </source>
</evidence>
<evidence type="ECO:0000313" key="6">
    <source>
        <dbReference type="Proteomes" id="UP000823823"/>
    </source>
</evidence>
<dbReference type="Proteomes" id="UP000823823">
    <property type="component" value="Unassembled WGS sequence"/>
</dbReference>
<evidence type="ECO:0000256" key="1">
    <source>
        <dbReference type="PROSITE-ProRule" id="PRU00285"/>
    </source>
</evidence>
<dbReference type="Pfam" id="PF00011">
    <property type="entry name" value="HSP20"/>
    <property type="match status" value="1"/>
</dbReference>
<evidence type="ECO:0000256" key="2">
    <source>
        <dbReference type="RuleBase" id="RU003616"/>
    </source>
</evidence>
<dbReference type="CDD" id="cd06464">
    <property type="entry name" value="ACD_sHsps-like"/>
    <property type="match status" value="1"/>
</dbReference>
<proteinExistence type="inferred from homology"/>
<dbReference type="InterPro" id="IPR031107">
    <property type="entry name" value="Small_HSP"/>
</dbReference>
<dbReference type="AlphaFoldDB" id="A0A9D2RNZ5"/>
<dbReference type="InterPro" id="IPR008978">
    <property type="entry name" value="HSP20-like_chaperone"/>
</dbReference>
<feature type="region of interest" description="Disordered" evidence="3">
    <location>
        <begin position="127"/>
        <end position="154"/>
    </location>
</feature>
<protein>
    <submittedName>
        <fullName evidence="5">Hsp20/alpha crystallin family protein</fullName>
    </submittedName>
</protein>
<dbReference type="Gene3D" id="2.60.40.790">
    <property type="match status" value="1"/>
</dbReference>
<comment type="similarity">
    <text evidence="1 2">Belongs to the small heat shock protein (HSP20) family.</text>
</comment>
<reference evidence="5" key="1">
    <citation type="journal article" date="2021" name="PeerJ">
        <title>Extensive microbial diversity within the chicken gut microbiome revealed by metagenomics and culture.</title>
        <authorList>
            <person name="Gilroy R."/>
            <person name="Ravi A."/>
            <person name="Getino M."/>
            <person name="Pursley I."/>
            <person name="Horton D.L."/>
            <person name="Alikhan N.F."/>
            <person name="Baker D."/>
            <person name="Gharbi K."/>
            <person name="Hall N."/>
            <person name="Watson M."/>
            <person name="Adriaenssens E.M."/>
            <person name="Foster-Nyarko E."/>
            <person name="Jarju S."/>
            <person name="Secka A."/>
            <person name="Antonio M."/>
            <person name="Oren A."/>
            <person name="Chaudhuri R.R."/>
            <person name="La Ragione R."/>
            <person name="Hildebrand F."/>
            <person name="Pallen M.J."/>
        </authorList>
    </citation>
    <scope>NUCLEOTIDE SEQUENCE</scope>
    <source>
        <strain evidence="5">ChiHjej13B12-24818</strain>
    </source>
</reference>
<dbReference type="InterPro" id="IPR002068">
    <property type="entry name" value="A-crystallin/Hsp20_dom"/>
</dbReference>
<evidence type="ECO:0000313" key="5">
    <source>
        <dbReference type="EMBL" id="HJB10328.1"/>
    </source>
</evidence>
<name>A0A9D2RNZ5_9MICO</name>
<feature type="compositionally biased region" description="Basic and acidic residues" evidence="3">
    <location>
        <begin position="145"/>
        <end position="154"/>
    </location>
</feature>
<accession>A0A9D2RNZ5</accession>
<dbReference type="EMBL" id="DWZH01000053">
    <property type="protein sequence ID" value="HJB10328.1"/>
    <property type="molecule type" value="Genomic_DNA"/>
</dbReference>
<dbReference type="SUPFAM" id="SSF49764">
    <property type="entry name" value="HSP20-like chaperones"/>
    <property type="match status" value="1"/>
</dbReference>
<reference evidence="5" key="2">
    <citation type="submission" date="2021-04" db="EMBL/GenBank/DDBJ databases">
        <authorList>
            <person name="Gilroy R."/>
        </authorList>
    </citation>
    <scope>NUCLEOTIDE SEQUENCE</scope>
    <source>
        <strain evidence="5">ChiHjej13B12-24818</strain>
    </source>
</reference>
<feature type="domain" description="SHSP" evidence="4">
    <location>
        <begin position="20"/>
        <end position="132"/>
    </location>
</feature>
<organism evidence="5 6">
    <name type="scientific">Candidatus Brachybacterium merdavium</name>
    <dbReference type="NCBI Taxonomy" id="2838513"/>
    <lineage>
        <taxon>Bacteria</taxon>
        <taxon>Bacillati</taxon>
        <taxon>Actinomycetota</taxon>
        <taxon>Actinomycetes</taxon>
        <taxon>Micrococcales</taxon>
        <taxon>Dermabacteraceae</taxon>
        <taxon>Brachybacterium</taxon>
    </lineage>
</organism>
<comment type="caution">
    <text evidence="5">The sequence shown here is derived from an EMBL/GenBank/DDBJ whole genome shotgun (WGS) entry which is preliminary data.</text>
</comment>
<gene>
    <name evidence="5" type="ORF">H9786_07320</name>
</gene>
<dbReference type="PANTHER" id="PTHR11527">
    <property type="entry name" value="HEAT-SHOCK PROTEIN 20 FAMILY MEMBER"/>
    <property type="match status" value="1"/>
</dbReference>
<evidence type="ECO:0000259" key="4">
    <source>
        <dbReference type="PROSITE" id="PS01031"/>
    </source>
</evidence>